<keyword evidence="2" id="KW-0732">Signal</keyword>
<dbReference type="EMBL" id="MDTU01000001">
    <property type="protein sequence ID" value="ODN43861.1"/>
    <property type="molecule type" value="Genomic_DNA"/>
</dbReference>
<sequence length="142" mass="14690">MKTSLKIKLNKKLIFGGALMLLLVSAAYATDQTTGSNTVTALFASWKKTLLNALVFIEFVSGFGGVILVVMGLFQLRSGHGGQGGGQQVQTKSGFIYMILGGSLLVVGTIAGVLGHSVNSGVSASANVDKTLSGFSFKDSNN</sequence>
<comment type="caution">
    <text evidence="3">The sequence shown here is derived from an EMBL/GenBank/DDBJ whole genome shotgun (WGS) entry which is preliminary data.</text>
</comment>
<feature type="transmembrane region" description="Helical" evidence="1">
    <location>
        <begin position="95"/>
        <end position="115"/>
    </location>
</feature>
<feature type="signal peptide" evidence="2">
    <location>
        <begin position="1"/>
        <end position="29"/>
    </location>
</feature>
<reference evidence="3 4" key="1">
    <citation type="submission" date="2016-08" db="EMBL/GenBank/DDBJ databases">
        <title>Draft genome sequence of Candidatus Piscirickettsia litoralis, from seawater.</title>
        <authorList>
            <person name="Wan X."/>
            <person name="Lee A.J."/>
            <person name="Hou S."/>
            <person name="Donachie S.P."/>
        </authorList>
    </citation>
    <scope>NUCLEOTIDE SEQUENCE [LARGE SCALE GENOMIC DNA]</scope>
    <source>
        <strain evidence="3 4">Y2</strain>
    </source>
</reference>
<accession>A0ABX3A4R9</accession>
<organism evidence="3 4">
    <name type="scientific">Piscirickettsia litoralis</name>
    <dbReference type="NCBI Taxonomy" id="1891921"/>
    <lineage>
        <taxon>Bacteria</taxon>
        <taxon>Pseudomonadati</taxon>
        <taxon>Pseudomonadota</taxon>
        <taxon>Gammaproteobacteria</taxon>
        <taxon>Thiotrichales</taxon>
        <taxon>Piscirickettsiaceae</taxon>
        <taxon>Piscirickettsia</taxon>
    </lineage>
</organism>
<evidence type="ECO:0000313" key="3">
    <source>
        <dbReference type="EMBL" id="ODN43861.1"/>
    </source>
</evidence>
<evidence type="ECO:0000256" key="1">
    <source>
        <dbReference type="SAM" id="Phobius"/>
    </source>
</evidence>
<dbReference type="RefSeq" id="WP_069313657.1">
    <property type="nucleotide sequence ID" value="NZ_MDTU01000001.1"/>
</dbReference>
<keyword evidence="1" id="KW-0472">Membrane</keyword>
<keyword evidence="1" id="KW-1133">Transmembrane helix</keyword>
<feature type="transmembrane region" description="Helical" evidence="1">
    <location>
        <begin position="53"/>
        <end position="74"/>
    </location>
</feature>
<feature type="chain" id="PRO_5045775722" evidence="2">
    <location>
        <begin position="30"/>
        <end position="142"/>
    </location>
</feature>
<gene>
    <name evidence="3" type="ORF">BGC07_14400</name>
</gene>
<name>A0ABX3A4R9_9GAMM</name>
<keyword evidence="4" id="KW-1185">Reference proteome</keyword>
<dbReference type="Proteomes" id="UP000094329">
    <property type="component" value="Unassembled WGS sequence"/>
</dbReference>
<evidence type="ECO:0000256" key="2">
    <source>
        <dbReference type="SAM" id="SignalP"/>
    </source>
</evidence>
<protein>
    <submittedName>
        <fullName evidence="3">Uncharacterized protein</fullName>
    </submittedName>
</protein>
<keyword evidence="1" id="KW-0812">Transmembrane</keyword>
<evidence type="ECO:0000313" key="4">
    <source>
        <dbReference type="Proteomes" id="UP000094329"/>
    </source>
</evidence>
<proteinExistence type="predicted"/>